<evidence type="ECO:0000256" key="3">
    <source>
        <dbReference type="ARBA" id="ARBA00022448"/>
    </source>
</evidence>
<evidence type="ECO:0000256" key="4">
    <source>
        <dbReference type="ARBA" id="ARBA00022475"/>
    </source>
</evidence>
<keyword evidence="9" id="KW-0406">Ion transport</keyword>
<evidence type="ECO:0000256" key="6">
    <source>
        <dbReference type="ARBA" id="ARBA00022692"/>
    </source>
</evidence>
<proteinExistence type="inferred from homology"/>
<dbReference type="InterPro" id="IPR045861">
    <property type="entry name" value="CorA_cytoplasmic_dom"/>
</dbReference>
<organism evidence="12 13">
    <name type="scientific">Litoribrevibacter euphylliae</name>
    <dbReference type="NCBI Taxonomy" id="1834034"/>
    <lineage>
        <taxon>Bacteria</taxon>
        <taxon>Pseudomonadati</taxon>
        <taxon>Pseudomonadota</taxon>
        <taxon>Gammaproteobacteria</taxon>
        <taxon>Oceanospirillales</taxon>
        <taxon>Oceanospirillaceae</taxon>
        <taxon>Litoribrevibacter</taxon>
    </lineage>
</organism>
<keyword evidence="5" id="KW-0997">Cell inner membrane</keyword>
<protein>
    <submittedName>
        <fullName evidence="12">Zinc transporter ZntB</fullName>
    </submittedName>
</protein>
<feature type="transmembrane region" description="Helical" evidence="11">
    <location>
        <begin position="299"/>
        <end position="319"/>
    </location>
</feature>
<dbReference type="PANTHER" id="PTHR46494">
    <property type="entry name" value="CORA FAMILY METAL ION TRANSPORTER (EUROFUNG)"/>
    <property type="match status" value="1"/>
</dbReference>
<keyword evidence="7" id="KW-0862">Zinc</keyword>
<evidence type="ECO:0000256" key="10">
    <source>
        <dbReference type="ARBA" id="ARBA00023136"/>
    </source>
</evidence>
<comment type="caution">
    <text evidence="12">The sequence shown here is derived from an EMBL/GenBank/DDBJ whole genome shotgun (WGS) entry which is preliminary data.</text>
</comment>
<sequence>MERDNDGLVYAYSLNGERKGQALDWSDLETAGCEGAPAWIHLDYTSEKAQQWLNEKSGLDQVIIDGLLCDETSPRCTRFGQGALLILRGVNLAPNSDPEDMVSIRMWIEPYRIISTRKRRLLSAQDIVEHIEQGVGPTSVGEFLVMLTDRLISRMQGTLHAQEETIAALEEQVIDSASHSLRSELADLRRQAIVLRRYLSPQRDAMQKLISDRFSFISDHDYIHLRQTSDHLLRYIEDLDSIRERASITQDEIASAMSEQMNNRMYMLSIVAAIFLPLGFLTGLLGINVGGMPGAEEPSAFWLVAGLMTAIAVLQIIFLRFNRWF</sequence>
<evidence type="ECO:0000256" key="1">
    <source>
        <dbReference type="ARBA" id="ARBA00004651"/>
    </source>
</evidence>
<dbReference type="InterPro" id="IPR002523">
    <property type="entry name" value="MgTranspt_CorA/ZnTranspt_ZntB"/>
</dbReference>
<evidence type="ECO:0000256" key="7">
    <source>
        <dbReference type="ARBA" id="ARBA00022833"/>
    </source>
</evidence>
<dbReference type="EMBL" id="JBHRSZ010000007">
    <property type="protein sequence ID" value="MFC3153003.1"/>
    <property type="molecule type" value="Genomic_DNA"/>
</dbReference>
<comment type="similarity">
    <text evidence="2">Belongs to the CorA metal ion transporter (MIT) (TC 1.A.35) family.</text>
</comment>
<dbReference type="CDD" id="cd12833">
    <property type="entry name" value="ZntB-like_1"/>
    <property type="match status" value="1"/>
</dbReference>
<keyword evidence="6 11" id="KW-0812">Transmembrane</keyword>
<evidence type="ECO:0000256" key="2">
    <source>
        <dbReference type="ARBA" id="ARBA00009765"/>
    </source>
</evidence>
<dbReference type="InterPro" id="IPR045863">
    <property type="entry name" value="CorA_TM1_TM2"/>
</dbReference>
<dbReference type="Pfam" id="PF01544">
    <property type="entry name" value="CorA"/>
    <property type="match status" value="1"/>
</dbReference>
<comment type="subcellular location">
    <subcellularLocation>
        <location evidence="1">Cell membrane</location>
        <topology evidence="1">Multi-pass membrane protein</topology>
    </subcellularLocation>
</comment>
<evidence type="ECO:0000256" key="11">
    <source>
        <dbReference type="SAM" id="Phobius"/>
    </source>
</evidence>
<evidence type="ECO:0000313" key="12">
    <source>
        <dbReference type="EMBL" id="MFC3153003.1"/>
    </source>
</evidence>
<feature type="transmembrane region" description="Helical" evidence="11">
    <location>
        <begin position="265"/>
        <end position="287"/>
    </location>
</feature>
<dbReference type="SUPFAM" id="SSF143865">
    <property type="entry name" value="CorA soluble domain-like"/>
    <property type="match status" value="1"/>
</dbReference>
<evidence type="ECO:0000256" key="8">
    <source>
        <dbReference type="ARBA" id="ARBA00022989"/>
    </source>
</evidence>
<dbReference type="Proteomes" id="UP001595476">
    <property type="component" value="Unassembled WGS sequence"/>
</dbReference>
<gene>
    <name evidence="12" type="ORF">ACFOEK_18325</name>
</gene>
<dbReference type="PANTHER" id="PTHR46494:SF3">
    <property type="entry name" value="ZINC TRANSPORT PROTEIN ZNTB"/>
    <property type="match status" value="1"/>
</dbReference>
<accession>A0ABV7HGN4</accession>
<evidence type="ECO:0000313" key="13">
    <source>
        <dbReference type="Proteomes" id="UP001595476"/>
    </source>
</evidence>
<name>A0ABV7HGN4_9GAMM</name>
<dbReference type="SUPFAM" id="SSF144083">
    <property type="entry name" value="Magnesium transport protein CorA, transmembrane region"/>
    <property type="match status" value="1"/>
</dbReference>
<keyword evidence="8 11" id="KW-1133">Transmembrane helix</keyword>
<dbReference type="Gene3D" id="1.20.58.340">
    <property type="entry name" value="Magnesium transport protein CorA, transmembrane region"/>
    <property type="match status" value="2"/>
</dbReference>
<evidence type="ECO:0000256" key="5">
    <source>
        <dbReference type="ARBA" id="ARBA00022519"/>
    </source>
</evidence>
<evidence type="ECO:0000256" key="9">
    <source>
        <dbReference type="ARBA" id="ARBA00023065"/>
    </source>
</evidence>
<keyword evidence="10 11" id="KW-0472">Membrane</keyword>
<keyword evidence="3" id="KW-0813">Transport</keyword>
<dbReference type="Gene3D" id="3.30.460.20">
    <property type="entry name" value="CorA soluble domain-like"/>
    <property type="match status" value="1"/>
</dbReference>
<dbReference type="RefSeq" id="WP_386722924.1">
    <property type="nucleotide sequence ID" value="NZ_JBHRSZ010000007.1"/>
</dbReference>
<keyword evidence="13" id="KW-1185">Reference proteome</keyword>
<reference evidence="13" key="1">
    <citation type="journal article" date="2019" name="Int. J. Syst. Evol. Microbiol.">
        <title>The Global Catalogue of Microorganisms (GCM) 10K type strain sequencing project: providing services to taxonomists for standard genome sequencing and annotation.</title>
        <authorList>
            <consortium name="The Broad Institute Genomics Platform"/>
            <consortium name="The Broad Institute Genome Sequencing Center for Infectious Disease"/>
            <person name="Wu L."/>
            <person name="Ma J."/>
        </authorList>
    </citation>
    <scope>NUCLEOTIDE SEQUENCE [LARGE SCALE GENOMIC DNA]</scope>
    <source>
        <strain evidence="13">KCTC 52438</strain>
    </source>
</reference>
<keyword evidence="4" id="KW-1003">Cell membrane</keyword>